<name>A0A9N8E2T0_9STRA</name>
<feature type="transmembrane region" description="Helical" evidence="1">
    <location>
        <begin position="75"/>
        <end position="94"/>
    </location>
</feature>
<keyword evidence="1" id="KW-0472">Membrane</keyword>
<keyword evidence="4" id="KW-1185">Reference proteome</keyword>
<keyword evidence="1" id="KW-1133">Transmembrane helix</keyword>
<dbReference type="EMBL" id="CAICTM010000446">
    <property type="protein sequence ID" value="CAB9510664.1"/>
    <property type="molecule type" value="Genomic_DNA"/>
</dbReference>
<feature type="transmembrane region" description="Helical" evidence="1">
    <location>
        <begin position="106"/>
        <end position="130"/>
    </location>
</feature>
<feature type="transmembrane region" description="Helical" evidence="1">
    <location>
        <begin position="241"/>
        <end position="262"/>
    </location>
</feature>
<dbReference type="Proteomes" id="UP001153069">
    <property type="component" value="Unassembled WGS sequence"/>
</dbReference>
<feature type="transmembrane region" description="Helical" evidence="1">
    <location>
        <begin position="190"/>
        <end position="210"/>
    </location>
</feature>
<dbReference type="AlphaFoldDB" id="A0A9N8E2T0"/>
<gene>
    <name evidence="3" type="ORF">SEMRO_447_G144810.1</name>
</gene>
<comment type="caution">
    <text evidence="3">The sequence shown here is derived from an EMBL/GenBank/DDBJ whole genome shotgun (WGS) entry which is preliminary data.</text>
</comment>
<evidence type="ECO:0000256" key="2">
    <source>
        <dbReference type="SAM" id="SignalP"/>
    </source>
</evidence>
<evidence type="ECO:0000256" key="1">
    <source>
        <dbReference type="SAM" id="Phobius"/>
    </source>
</evidence>
<keyword evidence="1" id="KW-0812">Transmembrane</keyword>
<evidence type="ECO:0000313" key="4">
    <source>
        <dbReference type="Proteomes" id="UP001153069"/>
    </source>
</evidence>
<keyword evidence="2" id="KW-0732">Signal</keyword>
<evidence type="ECO:0000313" key="3">
    <source>
        <dbReference type="EMBL" id="CAB9510664.1"/>
    </source>
</evidence>
<dbReference type="InterPro" id="IPR043912">
    <property type="entry name" value="DUF5765"/>
</dbReference>
<dbReference type="OrthoDB" id="10267839at2759"/>
<proteinExistence type="predicted"/>
<sequence length="311" mass="35526">MCFTQGMSVTLAVASFASAWYEWRSFRSWQYSAGIAYWGLEEVIQAVQHSYAASADDDYAMCKNRTNQMLTDMGAAHLVFQPVFVSFTLLSMYRKHDIEARILSDFIFKLCVLAGFWFVSYSWICAAMGVDQSLLPPATEDCPNYQYLYEGYDGFLNKTTPNQPGSACVYYAPTETGHLAWAIPIYKQSYYFPSPSVHFFLFFGPYIIMFKKPMLQVYVFLAWLTGPILTKYLTASVNEQPAIWCFNSVAQISMYAIAVRYFGIHKKPILAEFRHPGTYGEQPMTYVLRKDDGDTLPLLDLSKSDESPKRC</sequence>
<feature type="chain" id="PRO_5040479606" evidence="2">
    <location>
        <begin position="20"/>
        <end position="311"/>
    </location>
</feature>
<accession>A0A9N8E2T0</accession>
<protein>
    <submittedName>
        <fullName evidence="3">Synaptic ras GTPase activating protein</fullName>
    </submittedName>
</protein>
<reference evidence="3" key="1">
    <citation type="submission" date="2020-06" db="EMBL/GenBank/DDBJ databases">
        <authorList>
            <consortium name="Plant Systems Biology data submission"/>
        </authorList>
    </citation>
    <scope>NUCLEOTIDE SEQUENCE</scope>
    <source>
        <strain evidence="3">D6</strain>
    </source>
</reference>
<organism evidence="3 4">
    <name type="scientific">Seminavis robusta</name>
    <dbReference type="NCBI Taxonomy" id="568900"/>
    <lineage>
        <taxon>Eukaryota</taxon>
        <taxon>Sar</taxon>
        <taxon>Stramenopiles</taxon>
        <taxon>Ochrophyta</taxon>
        <taxon>Bacillariophyta</taxon>
        <taxon>Bacillariophyceae</taxon>
        <taxon>Bacillariophycidae</taxon>
        <taxon>Naviculales</taxon>
        <taxon>Naviculaceae</taxon>
        <taxon>Seminavis</taxon>
    </lineage>
</organism>
<feature type="transmembrane region" description="Helical" evidence="1">
    <location>
        <begin position="217"/>
        <end position="235"/>
    </location>
</feature>
<feature type="signal peptide" evidence="2">
    <location>
        <begin position="1"/>
        <end position="19"/>
    </location>
</feature>
<dbReference type="Pfam" id="PF19069">
    <property type="entry name" value="DUF5765"/>
    <property type="match status" value="1"/>
</dbReference>